<evidence type="ECO:0000313" key="6">
    <source>
        <dbReference type="Proteomes" id="UP000198749"/>
    </source>
</evidence>
<dbReference type="Pfam" id="PF01263">
    <property type="entry name" value="Aldose_epim"/>
    <property type="match status" value="1"/>
</dbReference>
<evidence type="ECO:0000256" key="4">
    <source>
        <dbReference type="ARBA" id="ARBA00023235"/>
    </source>
</evidence>
<accession>A0A1H9GL35</accession>
<gene>
    <name evidence="5" type="ORF">SAMN03080615_01748</name>
</gene>
<dbReference type="EC" id="5.1.3.15" evidence="3"/>
<organism evidence="5 6">
    <name type="scientific">Amphritea atlantica</name>
    <dbReference type="NCBI Taxonomy" id="355243"/>
    <lineage>
        <taxon>Bacteria</taxon>
        <taxon>Pseudomonadati</taxon>
        <taxon>Pseudomonadota</taxon>
        <taxon>Gammaproteobacteria</taxon>
        <taxon>Oceanospirillales</taxon>
        <taxon>Oceanospirillaceae</taxon>
        <taxon>Amphritea</taxon>
    </lineage>
</organism>
<comment type="catalytic activity">
    <reaction evidence="1">
        <text>alpha-D-glucose 6-phosphate = beta-D-glucose 6-phosphate</text>
        <dbReference type="Rhea" id="RHEA:16249"/>
        <dbReference type="ChEBI" id="CHEBI:58225"/>
        <dbReference type="ChEBI" id="CHEBI:58247"/>
        <dbReference type="EC" id="5.1.3.15"/>
    </reaction>
</comment>
<sequence length="306" mass="33258">MDHSPFQDSLENTVSGMAMGCHALQWNGYELIVYKALWGELVLSLLGGQVLLFRPAGEKPLLWLTEKPAGAPAAIRGGIPVCWPWFAEHPEKPELPKHGVARTARWQIDDQHVDDAGGRWLMSPERSLCDGIQLQLEITVAGAELSLALTTTNGSDQPLAVTQALHSYFAVSDSRETEILGLADCRCLDKVQGMQPGVMPSSLRFTAETDLVVEQADNSEAVVLIDHGWKRGLRITKRGGGSTVVWNPGAAAENIGDVGMDQVARFVCVEAARTRFFDDQTLAVGATQTLATSVSVLPYPQRDQLE</sequence>
<name>A0A1H9GL35_9GAMM</name>
<dbReference type="InterPro" id="IPR008183">
    <property type="entry name" value="Aldose_1/G6P_1-epimerase"/>
</dbReference>
<dbReference type="PANTHER" id="PTHR11122">
    <property type="entry name" value="APOSPORY-ASSOCIATED PROTEIN C-RELATED"/>
    <property type="match status" value="1"/>
</dbReference>
<dbReference type="InterPro" id="IPR014718">
    <property type="entry name" value="GH-type_carb-bd"/>
</dbReference>
<dbReference type="STRING" id="355243.SAMN03080615_01748"/>
<dbReference type="InterPro" id="IPR025532">
    <property type="entry name" value="G6P_1-epimerase"/>
</dbReference>
<dbReference type="GO" id="GO:0030246">
    <property type="term" value="F:carbohydrate binding"/>
    <property type="evidence" value="ECO:0007669"/>
    <property type="project" value="InterPro"/>
</dbReference>
<comment type="similarity">
    <text evidence="2">Belongs to the glucose-6-phosphate 1-epimerase family.</text>
</comment>
<reference evidence="6" key="1">
    <citation type="submission" date="2016-10" db="EMBL/GenBank/DDBJ databases">
        <authorList>
            <person name="Varghese N."/>
            <person name="Submissions S."/>
        </authorList>
    </citation>
    <scope>NUCLEOTIDE SEQUENCE [LARGE SCALE GENOMIC DNA]</scope>
    <source>
        <strain evidence="6">DSM 18887</strain>
    </source>
</reference>
<dbReference type="AlphaFoldDB" id="A0A1H9GL35"/>
<dbReference type="OrthoDB" id="9790727at2"/>
<keyword evidence="4" id="KW-0413">Isomerase</keyword>
<dbReference type="SUPFAM" id="SSF74650">
    <property type="entry name" value="Galactose mutarotase-like"/>
    <property type="match status" value="1"/>
</dbReference>
<dbReference type="GO" id="GO:0005975">
    <property type="term" value="P:carbohydrate metabolic process"/>
    <property type="evidence" value="ECO:0007669"/>
    <property type="project" value="InterPro"/>
</dbReference>
<evidence type="ECO:0000256" key="3">
    <source>
        <dbReference type="ARBA" id="ARBA00012083"/>
    </source>
</evidence>
<dbReference type="RefSeq" id="WP_091356699.1">
    <property type="nucleotide sequence ID" value="NZ_AP025284.1"/>
</dbReference>
<dbReference type="CDD" id="cd09020">
    <property type="entry name" value="D-hex-6-P-epi_like"/>
    <property type="match status" value="1"/>
</dbReference>
<dbReference type="EMBL" id="FOGB01000004">
    <property type="protein sequence ID" value="SEQ50770.1"/>
    <property type="molecule type" value="Genomic_DNA"/>
</dbReference>
<proteinExistence type="inferred from homology"/>
<dbReference type="InterPro" id="IPR011013">
    <property type="entry name" value="Gal_mutarotase_sf_dom"/>
</dbReference>
<evidence type="ECO:0000256" key="2">
    <source>
        <dbReference type="ARBA" id="ARBA00005866"/>
    </source>
</evidence>
<dbReference type="Proteomes" id="UP000198749">
    <property type="component" value="Unassembled WGS sequence"/>
</dbReference>
<protein>
    <recommendedName>
        <fullName evidence="3">glucose-6-phosphate 1-epimerase</fullName>
        <ecNumber evidence="3">5.1.3.15</ecNumber>
    </recommendedName>
</protein>
<dbReference type="Gene3D" id="2.70.98.10">
    <property type="match status" value="1"/>
</dbReference>
<evidence type="ECO:0000256" key="1">
    <source>
        <dbReference type="ARBA" id="ARBA00001096"/>
    </source>
</evidence>
<evidence type="ECO:0000313" key="5">
    <source>
        <dbReference type="EMBL" id="SEQ50770.1"/>
    </source>
</evidence>
<keyword evidence="6" id="KW-1185">Reference proteome</keyword>
<dbReference type="PANTHER" id="PTHR11122:SF13">
    <property type="entry name" value="GLUCOSE-6-PHOSPHATE 1-EPIMERASE"/>
    <property type="match status" value="1"/>
</dbReference>
<dbReference type="GO" id="GO:0047938">
    <property type="term" value="F:glucose-6-phosphate 1-epimerase activity"/>
    <property type="evidence" value="ECO:0007669"/>
    <property type="project" value="UniProtKB-EC"/>
</dbReference>